<protein>
    <recommendedName>
        <fullName evidence="1">N-acetyltransferase domain-containing protein</fullName>
    </recommendedName>
</protein>
<evidence type="ECO:0000313" key="2">
    <source>
        <dbReference type="EMBL" id="SVA41782.1"/>
    </source>
</evidence>
<dbReference type="InterPro" id="IPR016181">
    <property type="entry name" value="Acyl_CoA_acyltransferase"/>
</dbReference>
<dbReference type="EMBL" id="UINC01009312">
    <property type="protein sequence ID" value="SVA41782.1"/>
    <property type="molecule type" value="Genomic_DNA"/>
</dbReference>
<dbReference type="CDD" id="cd04301">
    <property type="entry name" value="NAT_SF"/>
    <property type="match status" value="1"/>
</dbReference>
<sequence>MRIEPYDSKHFENCIEIIQSNTPKYIDPSEHSDYKDYLLRNDKTYFVLFNDFNLVACGGYGLNKSGAKVVLCWGLVHSQQHNKGYGSELLKYRLNHIKNNYPDTGIHLDTSQHTYRFFEKHGFNVKQISKNGYGEGLDKYDMILK</sequence>
<dbReference type="AlphaFoldDB" id="A0A381VNC5"/>
<evidence type="ECO:0000259" key="1">
    <source>
        <dbReference type="PROSITE" id="PS51186"/>
    </source>
</evidence>
<name>A0A381VNC5_9ZZZZ</name>
<dbReference type="Gene3D" id="3.40.630.30">
    <property type="match status" value="1"/>
</dbReference>
<organism evidence="2">
    <name type="scientific">marine metagenome</name>
    <dbReference type="NCBI Taxonomy" id="408172"/>
    <lineage>
        <taxon>unclassified sequences</taxon>
        <taxon>metagenomes</taxon>
        <taxon>ecological metagenomes</taxon>
    </lineage>
</organism>
<dbReference type="InterPro" id="IPR000182">
    <property type="entry name" value="GNAT_dom"/>
</dbReference>
<proteinExistence type="predicted"/>
<feature type="domain" description="N-acetyltransferase" evidence="1">
    <location>
        <begin position="1"/>
        <end position="145"/>
    </location>
</feature>
<dbReference type="GO" id="GO:0016747">
    <property type="term" value="F:acyltransferase activity, transferring groups other than amino-acyl groups"/>
    <property type="evidence" value="ECO:0007669"/>
    <property type="project" value="InterPro"/>
</dbReference>
<gene>
    <name evidence="2" type="ORF">METZ01_LOCUS94636</name>
</gene>
<accession>A0A381VNC5</accession>
<reference evidence="2" key="1">
    <citation type="submission" date="2018-05" db="EMBL/GenBank/DDBJ databases">
        <authorList>
            <person name="Lanie J.A."/>
            <person name="Ng W.-L."/>
            <person name="Kazmierczak K.M."/>
            <person name="Andrzejewski T.M."/>
            <person name="Davidsen T.M."/>
            <person name="Wayne K.J."/>
            <person name="Tettelin H."/>
            <person name="Glass J.I."/>
            <person name="Rusch D."/>
            <person name="Podicherti R."/>
            <person name="Tsui H.-C.T."/>
            <person name="Winkler M.E."/>
        </authorList>
    </citation>
    <scope>NUCLEOTIDE SEQUENCE</scope>
</reference>
<dbReference type="Pfam" id="PF00583">
    <property type="entry name" value="Acetyltransf_1"/>
    <property type="match status" value="1"/>
</dbReference>
<dbReference type="PROSITE" id="PS51186">
    <property type="entry name" value="GNAT"/>
    <property type="match status" value="1"/>
</dbReference>
<dbReference type="SUPFAM" id="SSF55729">
    <property type="entry name" value="Acyl-CoA N-acyltransferases (Nat)"/>
    <property type="match status" value="1"/>
</dbReference>